<sequence>MNKMVVFFIRHPRFPDVAIKGLIDGDYLLDEEAQKYAEGIIQYYQGDNIRWEFPVNEFMKHSIKWNAYEELKQLIADNEKDFACTVFKGDKSKINCRYDDIFVEREVLTW</sequence>
<name>A0A315XPC4_9EURY</name>
<dbReference type="AlphaFoldDB" id="A0A315XPC4"/>
<keyword evidence="2" id="KW-1185">Reference proteome</keyword>
<evidence type="ECO:0000313" key="2">
    <source>
        <dbReference type="Proteomes" id="UP000251717"/>
    </source>
</evidence>
<protein>
    <submittedName>
        <fullName evidence="1">Uncharacterized protein</fullName>
    </submittedName>
</protein>
<dbReference type="Proteomes" id="UP000251717">
    <property type="component" value="Unassembled WGS sequence"/>
</dbReference>
<proteinExistence type="predicted"/>
<dbReference type="EMBL" id="MZGS01000016">
    <property type="protein sequence ID" value="PWB87813.1"/>
    <property type="molecule type" value="Genomic_DNA"/>
</dbReference>
<accession>A0A315XPC4</accession>
<comment type="caution">
    <text evidence="1">The sequence shown here is derived from an EMBL/GenBank/DDBJ whole genome shotgun (WGS) entry which is preliminary data.</text>
</comment>
<dbReference type="RefSeq" id="WP_133241927.1">
    <property type="nucleotide sequence ID" value="NZ_MZGS01000016.1"/>
</dbReference>
<evidence type="ECO:0000313" key="1">
    <source>
        <dbReference type="EMBL" id="PWB87813.1"/>
    </source>
</evidence>
<reference evidence="1 2" key="1">
    <citation type="submission" date="2017-03" db="EMBL/GenBank/DDBJ databases">
        <title>Genome sequence of Methanobrevibacter thaueri.</title>
        <authorList>
            <person name="Poehlein A."/>
            <person name="Seedorf H."/>
            <person name="Daniel R."/>
        </authorList>
    </citation>
    <scope>NUCLEOTIDE SEQUENCE [LARGE SCALE GENOMIC DNA]</scope>
    <source>
        <strain evidence="1 2">DSM 11995</strain>
    </source>
</reference>
<organism evidence="1 2">
    <name type="scientific">Methanobrevibacter thaueri</name>
    <dbReference type="NCBI Taxonomy" id="190975"/>
    <lineage>
        <taxon>Archaea</taxon>
        <taxon>Methanobacteriati</taxon>
        <taxon>Methanobacteriota</taxon>
        <taxon>Methanomada group</taxon>
        <taxon>Methanobacteria</taxon>
        <taxon>Methanobacteriales</taxon>
        <taxon>Methanobacteriaceae</taxon>
        <taxon>Methanobrevibacter</taxon>
    </lineage>
</organism>
<gene>
    <name evidence="1" type="ORF">MBBTH_04000</name>
</gene>